<dbReference type="Proteomes" id="UP000562352">
    <property type="component" value="Unassembled WGS sequence"/>
</dbReference>
<name>A0A841CTQ2_PLAVE</name>
<evidence type="ECO:0000313" key="3">
    <source>
        <dbReference type="EMBL" id="MBB5961792.1"/>
    </source>
</evidence>
<sequence length="232" mass="23774">MEWTIGELVEQASAVLAPAGQLNGRVRDVPNERLVRWYATIGLLDPPMARRGRIALYGRRHLLQLVAVKRRQADGRSIAEIQTELTGATDRTLEAIARLPGGPGGTGPEGGASGTAVPATARPRFWAAPPPAGASGAPRPGTSPTPAAPGRPQAPALPPQPAPPPPAVPPPAVPLPAVPLPAVRLAPGVTLLLDGAGRTPSEADLAAIAAASRALVAVLRERELALPEGNNQ</sequence>
<feature type="region of interest" description="Disordered" evidence="1">
    <location>
        <begin position="97"/>
        <end position="178"/>
    </location>
</feature>
<dbReference type="InterPro" id="IPR000551">
    <property type="entry name" value="MerR-type_HTH_dom"/>
</dbReference>
<dbReference type="SUPFAM" id="SSF46955">
    <property type="entry name" value="Putative DNA-binding domain"/>
    <property type="match status" value="1"/>
</dbReference>
<feature type="compositionally biased region" description="Pro residues" evidence="1">
    <location>
        <begin position="155"/>
        <end position="178"/>
    </location>
</feature>
<evidence type="ECO:0000256" key="1">
    <source>
        <dbReference type="SAM" id="MobiDB-lite"/>
    </source>
</evidence>
<proteinExistence type="predicted"/>
<accession>A0A841CTQ2</accession>
<reference evidence="3 4" key="1">
    <citation type="submission" date="2020-08" db="EMBL/GenBank/DDBJ databases">
        <title>Genomic Encyclopedia of Type Strains, Phase III (KMG-III): the genomes of soil and plant-associated and newly described type strains.</title>
        <authorList>
            <person name="Whitman W."/>
        </authorList>
    </citation>
    <scope>NUCLEOTIDE SEQUENCE [LARGE SCALE GENOMIC DNA]</scope>
    <source>
        <strain evidence="3 4">CECT 3303</strain>
    </source>
</reference>
<protein>
    <submittedName>
        <fullName evidence="3">DNA-binding transcriptional MerR regulator</fullName>
    </submittedName>
</protein>
<dbReference type="AlphaFoldDB" id="A0A841CTQ2"/>
<dbReference type="GO" id="GO:0003677">
    <property type="term" value="F:DNA binding"/>
    <property type="evidence" value="ECO:0007669"/>
    <property type="project" value="UniProtKB-KW"/>
</dbReference>
<feature type="compositionally biased region" description="Gly residues" evidence="1">
    <location>
        <begin position="101"/>
        <end position="113"/>
    </location>
</feature>
<comment type="caution">
    <text evidence="3">The sequence shown here is derived from an EMBL/GenBank/DDBJ whole genome shotgun (WGS) entry which is preliminary data.</text>
</comment>
<gene>
    <name evidence="3" type="ORF">FHS22_001049</name>
</gene>
<dbReference type="GO" id="GO:0006355">
    <property type="term" value="P:regulation of DNA-templated transcription"/>
    <property type="evidence" value="ECO:0007669"/>
    <property type="project" value="InterPro"/>
</dbReference>
<keyword evidence="4" id="KW-1185">Reference proteome</keyword>
<evidence type="ECO:0000259" key="2">
    <source>
        <dbReference type="Pfam" id="PF13411"/>
    </source>
</evidence>
<feature type="compositionally biased region" description="Low complexity" evidence="1">
    <location>
        <begin position="118"/>
        <end position="140"/>
    </location>
</feature>
<dbReference type="RefSeq" id="WP_184938906.1">
    <property type="nucleotide sequence ID" value="NZ_BAAAWZ010000001.1"/>
</dbReference>
<dbReference type="InterPro" id="IPR009061">
    <property type="entry name" value="DNA-bd_dom_put_sf"/>
</dbReference>
<organism evidence="3 4">
    <name type="scientific">Planomonospora venezuelensis</name>
    <dbReference type="NCBI Taxonomy" id="1999"/>
    <lineage>
        <taxon>Bacteria</taxon>
        <taxon>Bacillati</taxon>
        <taxon>Actinomycetota</taxon>
        <taxon>Actinomycetes</taxon>
        <taxon>Streptosporangiales</taxon>
        <taxon>Streptosporangiaceae</taxon>
        <taxon>Planomonospora</taxon>
    </lineage>
</organism>
<feature type="domain" description="HTH merR-type" evidence="2">
    <location>
        <begin position="33"/>
        <end position="85"/>
    </location>
</feature>
<dbReference type="EMBL" id="JACHJJ010000002">
    <property type="protein sequence ID" value="MBB5961792.1"/>
    <property type="molecule type" value="Genomic_DNA"/>
</dbReference>
<keyword evidence="3" id="KW-0238">DNA-binding</keyword>
<evidence type="ECO:0000313" key="4">
    <source>
        <dbReference type="Proteomes" id="UP000562352"/>
    </source>
</evidence>
<dbReference type="Gene3D" id="1.10.1660.10">
    <property type="match status" value="1"/>
</dbReference>
<dbReference type="Pfam" id="PF13411">
    <property type="entry name" value="MerR_1"/>
    <property type="match status" value="1"/>
</dbReference>